<evidence type="ECO:0000256" key="10">
    <source>
        <dbReference type="RuleBase" id="RU362068"/>
    </source>
</evidence>
<dbReference type="GO" id="GO:0008677">
    <property type="term" value="F:2-dehydropantoate 2-reductase activity"/>
    <property type="evidence" value="ECO:0007669"/>
    <property type="project" value="UniProtKB-EC"/>
</dbReference>
<dbReference type="GO" id="GO:0050661">
    <property type="term" value="F:NADP binding"/>
    <property type="evidence" value="ECO:0007669"/>
    <property type="project" value="TreeGrafter"/>
</dbReference>
<feature type="domain" description="Ketopantoate reductase C-terminal" evidence="12">
    <location>
        <begin position="172"/>
        <end position="293"/>
    </location>
</feature>
<evidence type="ECO:0000256" key="8">
    <source>
        <dbReference type="ARBA" id="ARBA00032024"/>
    </source>
</evidence>
<evidence type="ECO:0000256" key="7">
    <source>
        <dbReference type="ARBA" id="ARBA00023002"/>
    </source>
</evidence>
<sequence length="302" mass="34632">MNISIIGNGAIGSLLAHKLVNIGNFPHLWDKTNNPIIQSHLINLNGKKTTHTFKANNSTLLIKSDTIFICLKAHAILKSMHVLQKYISYKTNLIFVHNGIISREKLNKLYPYNSKFIMVTSLAAQKLNLNTVRHTGDNFSWIGAINKSYNSQKVISRLINLNFIKLNSAPQIYNIQLKKLCINMIINYITTVNDCKNGALAQKKYNQLILDLSTECRNILEKEQFNIELEEILAITYEVIQKTQNNTSSMLQDKINNRKTEADYISGYFIELAHKHNLEIPLIISYHNKIKQLQERIGHDRT</sequence>
<dbReference type="RefSeq" id="WP_089073376.1">
    <property type="nucleotide sequence ID" value="NZ_CBCSAM010000001.1"/>
</dbReference>
<dbReference type="InterPro" id="IPR036291">
    <property type="entry name" value="NAD(P)-bd_dom_sf"/>
</dbReference>
<evidence type="ECO:0000256" key="4">
    <source>
        <dbReference type="ARBA" id="ARBA00019465"/>
    </source>
</evidence>
<evidence type="ECO:0000256" key="6">
    <source>
        <dbReference type="ARBA" id="ARBA00022857"/>
    </source>
</evidence>
<accession>A0A220VDH1</accession>
<dbReference type="SUPFAM" id="SSF48179">
    <property type="entry name" value="6-phosphogluconate dehydrogenase C-terminal domain-like"/>
    <property type="match status" value="1"/>
</dbReference>
<evidence type="ECO:0000256" key="5">
    <source>
        <dbReference type="ARBA" id="ARBA00022655"/>
    </source>
</evidence>
<keyword evidence="6 10" id="KW-0521">NADP</keyword>
<dbReference type="Gene3D" id="3.40.50.720">
    <property type="entry name" value="NAD(P)-binding Rossmann-like Domain"/>
    <property type="match status" value="1"/>
</dbReference>
<evidence type="ECO:0000313" key="13">
    <source>
        <dbReference type="EMBL" id="ASK78468.1"/>
    </source>
</evidence>
<dbReference type="InterPro" id="IPR013752">
    <property type="entry name" value="KPA_reductase"/>
</dbReference>
<dbReference type="PANTHER" id="PTHR43765:SF2">
    <property type="entry name" value="2-DEHYDROPANTOATE 2-REDUCTASE"/>
    <property type="match status" value="1"/>
</dbReference>
<evidence type="ECO:0000256" key="3">
    <source>
        <dbReference type="ARBA" id="ARBA00013014"/>
    </source>
</evidence>
<dbReference type="NCBIfam" id="TIGR00745">
    <property type="entry name" value="apbA_panE"/>
    <property type="match status" value="1"/>
</dbReference>
<dbReference type="EC" id="1.1.1.169" evidence="3 10"/>
<dbReference type="InterPro" id="IPR013328">
    <property type="entry name" value="6PGD_dom2"/>
</dbReference>
<proteinExistence type="inferred from homology"/>
<dbReference type="Pfam" id="PF08546">
    <property type="entry name" value="ApbA_C"/>
    <property type="match status" value="1"/>
</dbReference>
<dbReference type="InterPro" id="IPR013332">
    <property type="entry name" value="KPR_N"/>
</dbReference>
<dbReference type="SUPFAM" id="SSF51735">
    <property type="entry name" value="NAD(P)-binding Rossmann-fold domains"/>
    <property type="match status" value="1"/>
</dbReference>
<dbReference type="InterPro" id="IPR008927">
    <property type="entry name" value="6-PGluconate_DH-like_C_sf"/>
</dbReference>
<dbReference type="GO" id="GO:0015940">
    <property type="term" value="P:pantothenate biosynthetic process"/>
    <property type="evidence" value="ECO:0007669"/>
    <property type="project" value="UniProtKB-UniPathway"/>
</dbReference>
<dbReference type="InterPro" id="IPR050838">
    <property type="entry name" value="Ketopantoate_reductase"/>
</dbReference>
<keyword evidence="7 10" id="KW-0560">Oxidoreductase</keyword>
<reference evidence="13 14" key="1">
    <citation type="journal article" date="2016" name="Int. J. Syst. Evol. Microbiol.">
        <title>Paraphotobacterium marinum gen. nov., sp. nov., a member of the family Vibrionaceae, isolated from surface seawater.</title>
        <authorList>
            <person name="Huang Z."/>
            <person name="Dong C."/>
            <person name="Shao Z."/>
        </authorList>
    </citation>
    <scope>NUCLEOTIDE SEQUENCE [LARGE SCALE GENOMIC DNA]</scope>
    <source>
        <strain evidence="13 14">NSCS20N07D</strain>
    </source>
</reference>
<dbReference type="KEGG" id="pmai:CF386_05345"/>
<evidence type="ECO:0000256" key="9">
    <source>
        <dbReference type="ARBA" id="ARBA00048793"/>
    </source>
</evidence>
<name>A0A220VDH1_9GAMM</name>
<dbReference type="InterPro" id="IPR003710">
    <property type="entry name" value="ApbA"/>
</dbReference>
<comment type="pathway">
    <text evidence="1 10">Cofactor biosynthesis; (R)-pantothenate biosynthesis; (R)-pantoate from 3-methyl-2-oxobutanoate: step 2/2.</text>
</comment>
<dbReference type="GO" id="GO:0005737">
    <property type="term" value="C:cytoplasm"/>
    <property type="evidence" value="ECO:0007669"/>
    <property type="project" value="TreeGrafter"/>
</dbReference>
<dbReference type="PANTHER" id="PTHR43765">
    <property type="entry name" value="2-DEHYDROPANTOATE 2-REDUCTASE-RELATED"/>
    <property type="match status" value="1"/>
</dbReference>
<gene>
    <name evidence="13" type="ORF">CF386_05345</name>
</gene>
<dbReference type="Gene3D" id="1.10.1040.10">
    <property type="entry name" value="N-(1-d-carboxylethyl)-l-norvaline Dehydrogenase, domain 2"/>
    <property type="match status" value="1"/>
</dbReference>
<comment type="function">
    <text evidence="10">Catalyzes the NADPH-dependent reduction of ketopantoate into pantoic acid.</text>
</comment>
<dbReference type="Pfam" id="PF02558">
    <property type="entry name" value="ApbA"/>
    <property type="match status" value="1"/>
</dbReference>
<comment type="catalytic activity">
    <reaction evidence="9 10">
        <text>(R)-pantoate + NADP(+) = 2-dehydropantoate + NADPH + H(+)</text>
        <dbReference type="Rhea" id="RHEA:16233"/>
        <dbReference type="ChEBI" id="CHEBI:11561"/>
        <dbReference type="ChEBI" id="CHEBI:15378"/>
        <dbReference type="ChEBI" id="CHEBI:15980"/>
        <dbReference type="ChEBI" id="CHEBI:57783"/>
        <dbReference type="ChEBI" id="CHEBI:58349"/>
        <dbReference type="EC" id="1.1.1.169"/>
    </reaction>
</comment>
<evidence type="ECO:0000259" key="12">
    <source>
        <dbReference type="Pfam" id="PF08546"/>
    </source>
</evidence>
<dbReference type="OrthoDB" id="6530772at2"/>
<evidence type="ECO:0000256" key="2">
    <source>
        <dbReference type="ARBA" id="ARBA00007870"/>
    </source>
</evidence>
<dbReference type="UniPathway" id="UPA00028">
    <property type="reaction ID" value="UER00004"/>
</dbReference>
<protein>
    <recommendedName>
        <fullName evidence="4 10">2-dehydropantoate 2-reductase</fullName>
        <ecNumber evidence="3 10">1.1.1.169</ecNumber>
    </recommendedName>
    <alternativeName>
        <fullName evidence="8 10">Ketopantoate reductase</fullName>
    </alternativeName>
</protein>
<comment type="similarity">
    <text evidence="2 10">Belongs to the ketopantoate reductase family.</text>
</comment>
<evidence type="ECO:0000256" key="1">
    <source>
        <dbReference type="ARBA" id="ARBA00004994"/>
    </source>
</evidence>
<organism evidence="13 14">
    <name type="scientific">Paraphotobacterium marinum</name>
    <dbReference type="NCBI Taxonomy" id="1755811"/>
    <lineage>
        <taxon>Bacteria</taxon>
        <taxon>Pseudomonadati</taxon>
        <taxon>Pseudomonadota</taxon>
        <taxon>Gammaproteobacteria</taxon>
        <taxon>Vibrionales</taxon>
        <taxon>Vibrionaceae</taxon>
        <taxon>Paraphotobacterium</taxon>
    </lineage>
</organism>
<dbReference type="AlphaFoldDB" id="A0A220VDH1"/>
<evidence type="ECO:0000259" key="11">
    <source>
        <dbReference type="Pfam" id="PF02558"/>
    </source>
</evidence>
<dbReference type="Proteomes" id="UP000242175">
    <property type="component" value="Chromosome large"/>
</dbReference>
<keyword evidence="5 10" id="KW-0566">Pantothenate biosynthesis</keyword>
<feature type="domain" description="Ketopantoate reductase N-terminal" evidence="11">
    <location>
        <begin position="3"/>
        <end position="146"/>
    </location>
</feature>
<dbReference type="EMBL" id="CP022355">
    <property type="protein sequence ID" value="ASK78468.1"/>
    <property type="molecule type" value="Genomic_DNA"/>
</dbReference>
<evidence type="ECO:0000313" key="14">
    <source>
        <dbReference type="Proteomes" id="UP000242175"/>
    </source>
</evidence>
<keyword evidence="14" id="KW-1185">Reference proteome</keyword>